<dbReference type="GO" id="GO:0016491">
    <property type="term" value="F:oxidoreductase activity"/>
    <property type="evidence" value="ECO:0007669"/>
    <property type="project" value="UniProtKB-KW"/>
</dbReference>
<feature type="domain" description="Thioredoxin" evidence="7">
    <location>
        <begin position="52"/>
        <end position="259"/>
    </location>
</feature>
<evidence type="ECO:0000256" key="3">
    <source>
        <dbReference type="ARBA" id="ARBA00023002"/>
    </source>
</evidence>
<dbReference type="Pfam" id="PF13462">
    <property type="entry name" value="Thioredoxin_4"/>
    <property type="match status" value="2"/>
</dbReference>
<evidence type="ECO:0000259" key="7">
    <source>
        <dbReference type="PROSITE" id="PS51352"/>
    </source>
</evidence>
<dbReference type="InterPro" id="IPR013766">
    <property type="entry name" value="Thioredoxin_domain"/>
</dbReference>
<dbReference type="PROSITE" id="PS51352">
    <property type="entry name" value="THIOREDOXIN_2"/>
    <property type="match status" value="2"/>
</dbReference>
<dbReference type="AlphaFoldDB" id="A0A6B1D1K3"/>
<comment type="similarity">
    <text evidence="1">Belongs to the thioredoxin family. DsbA subfamily.</text>
</comment>
<evidence type="ECO:0000256" key="4">
    <source>
        <dbReference type="ARBA" id="ARBA00023157"/>
    </source>
</evidence>
<dbReference type="EMBL" id="VXMH01000014">
    <property type="protein sequence ID" value="MYC93710.1"/>
    <property type="molecule type" value="Genomic_DNA"/>
</dbReference>
<proteinExistence type="inferred from homology"/>
<keyword evidence="2" id="KW-0732">Signal</keyword>
<feature type="region of interest" description="Disordered" evidence="6">
    <location>
        <begin position="261"/>
        <end position="287"/>
    </location>
</feature>
<accession>A0A6B1D1K3</accession>
<dbReference type="PANTHER" id="PTHR13887">
    <property type="entry name" value="GLUTATHIONE S-TRANSFERASE KAPPA"/>
    <property type="match status" value="1"/>
</dbReference>
<evidence type="ECO:0000256" key="1">
    <source>
        <dbReference type="ARBA" id="ARBA00005791"/>
    </source>
</evidence>
<feature type="domain" description="Thioredoxin" evidence="7">
    <location>
        <begin position="294"/>
        <end position="480"/>
    </location>
</feature>
<reference evidence="8" key="1">
    <citation type="submission" date="2019-09" db="EMBL/GenBank/DDBJ databases">
        <title>Characterisation of the sponge microbiome using genome-centric metagenomics.</title>
        <authorList>
            <person name="Engelberts J.P."/>
            <person name="Robbins S.J."/>
            <person name="De Goeij J.M."/>
            <person name="Aranda M."/>
            <person name="Bell S.C."/>
            <person name="Webster N.S."/>
        </authorList>
    </citation>
    <scope>NUCLEOTIDE SEQUENCE</scope>
    <source>
        <strain evidence="8">SB0661_bin_32</strain>
    </source>
</reference>
<dbReference type="PANTHER" id="PTHR13887:SF14">
    <property type="entry name" value="DISULFIDE BOND FORMATION PROTEIN D"/>
    <property type="match status" value="1"/>
</dbReference>
<keyword evidence="5" id="KW-0676">Redox-active center</keyword>
<organism evidence="8">
    <name type="scientific">Caldilineaceae bacterium SB0661_bin_32</name>
    <dbReference type="NCBI Taxonomy" id="2605255"/>
    <lineage>
        <taxon>Bacteria</taxon>
        <taxon>Bacillati</taxon>
        <taxon>Chloroflexota</taxon>
        <taxon>Caldilineae</taxon>
        <taxon>Caldilineales</taxon>
        <taxon>Caldilineaceae</taxon>
    </lineage>
</organism>
<keyword evidence="3" id="KW-0560">Oxidoreductase</keyword>
<dbReference type="SUPFAM" id="SSF52833">
    <property type="entry name" value="Thioredoxin-like"/>
    <property type="match status" value="2"/>
</dbReference>
<evidence type="ECO:0000256" key="5">
    <source>
        <dbReference type="ARBA" id="ARBA00023284"/>
    </source>
</evidence>
<comment type="caution">
    <text evidence="8">The sequence shown here is derived from an EMBL/GenBank/DDBJ whole genome shotgun (WGS) entry which is preliminary data.</text>
</comment>
<dbReference type="InterPro" id="IPR012336">
    <property type="entry name" value="Thioredoxin-like_fold"/>
</dbReference>
<dbReference type="InterPro" id="IPR036249">
    <property type="entry name" value="Thioredoxin-like_sf"/>
</dbReference>
<sequence length="489" mass="53329">MNLQAGPLRRTRQVNDAGRERSGLRLSPLTFLIVLLLLVAGCTTDADGNIVAPVVAPAPAGDSQPAMHRGLPVGFTEEGYPYRGDPNAPITIYEYSDYECPFCARHVIQTEPALLAAFGESGAVKFVFRDMPLSSIHPNALAAAIAANCMAEQDIVLFWQMHDRIFRTQKEWAPREEALSFFAELARELGADTTQYGSCMANNGTQLAKVNESLAEAQSFGFTGTPSFRFVREETGDAFSLSGAQPYDTFDNWIGTIAAGRTPQGAAQAQQQQQQQQQQQGDGGLPFWATAEGLKPDPDRPGFTLAGDIYKGSSDAPIVVVEFSDFQCPYCSRHALSTQPVLDEEFVARGEVMWVFKHFPIENIHPHAFSASVASECAAEQDAFWQFHHRLFVDMDQWSRSENIVYFMELAAEYELDTDAFSTCLAEDAPAQAVQSDMRDGAPFVRGTPTFVVLVGGEGRLIPGALPTDQFVAALSQMLAELAATGNDG</sequence>
<gene>
    <name evidence="8" type="ORF">F4X14_01960</name>
</gene>
<protein>
    <submittedName>
        <fullName evidence="8">Thioredoxin domain-containing protein</fullName>
    </submittedName>
</protein>
<feature type="compositionally biased region" description="Low complexity" evidence="6">
    <location>
        <begin position="264"/>
        <end position="280"/>
    </location>
</feature>
<evidence type="ECO:0000256" key="6">
    <source>
        <dbReference type="SAM" id="MobiDB-lite"/>
    </source>
</evidence>
<evidence type="ECO:0000256" key="2">
    <source>
        <dbReference type="ARBA" id="ARBA00022729"/>
    </source>
</evidence>
<keyword evidence="4" id="KW-1015">Disulfide bond</keyword>
<name>A0A6B1D1K3_9CHLR</name>
<evidence type="ECO:0000313" key="8">
    <source>
        <dbReference type="EMBL" id="MYC93710.1"/>
    </source>
</evidence>
<dbReference type="Gene3D" id="3.40.30.10">
    <property type="entry name" value="Glutaredoxin"/>
    <property type="match status" value="2"/>
</dbReference>